<feature type="compositionally biased region" description="Polar residues" evidence="1">
    <location>
        <begin position="269"/>
        <end position="291"/>
    </location>
</feature>
<keyword evidence="3" id="KW-1185">Reference proteome</keyword>
<feature type="compositionally biased region" description="Polar residues" evidence="1">
    <location>
        <begin position="299"/>
        <end position="322"/>
    </location>
</feature>
<organism evidence="2 3">
    <name type="scientific">Karstenula rhodostoma CBS 690.94</name>
    <dbReference type="NCBI Taxonomy" id="1392251"/>
    <lineage>
        <taxon>Eukaryota</taxon>
        <taxon>Fungi</taxon>
        <taxon>Dikarya</taxon>
        <taxon>Ascomycota</taxon>
        <taxon>Pezizomycotina</taxon>
        <taxon>Dothideomycetes</taxon>
        <taxon>Pleosporomycetidae</taxon>
        <taxon>Pleosporales</taxon>
        <taxon>Massarineae</taxon>
        <taxon>Didymosphaeriaceae</taxon>
        <taxon>Karstenula</taxon>
    </lineage>
</organism>
<evidence type="ECO:0000313" key="3">
    <source>
        <dbReference type="Proteomes" id="UP000799764"/>
    </source>
</evidence>
<accession>A0A9P4U7Z7</accession>
<feature type="region of interest" description="Disordered" evidence="1">
    <location>
        <begin position="28"/>
        <end position="49"/>
    </location>
</feature>
<feature type="compositionally biased region" description="Polar residues" evidence="1">
    <location>
        <begin position="38"/>
        <end position="49"/>
    </location>
</feature>
<dbReference type="Proteomes" id="UP000799764">
    <property type="component" value="Unassembled WGS sequence"/>
</dbReference>
<dbReference type="AlphaFoldDB" id="A0A9P4U7Z7"/>
<reference evidence="2" key="1">
    <citation type="journal article" date="2020" name="Stud. Mycol.">
        <title>101 Dothideomycetes genomes: a test case for predicting lifestyles and emergence of pathogens.</title>
        <authorList>
            <person name="Haridas S."/>
            <person name="Albert R."/>
            <person name="Binder M."/>
            <person name="Bloem J."/>
            <person name="Labutti K."/>
            <person name="Salamov A."/>
            <person name="Andreopoulos B."/>
            <person name="Baker S."/>
            <person name="Barry K."/>
            <person name="Bills G."/>
            <person name="Bluhm B."/>
            <person name="Cannon C."/>
            <person name="Castanera R."/>
            <person name="Culley D."/>
            <person name="Daum C."/>
            <person name="Ezra D."/>
            <person name="Gonzalez J."/>
            <person name="Henrissat B."/>
            <person name="Kuo A."/>
            <person name="Liang C."/>
            <person name="Lipzen A."/>
            <person name="Lutzoni F."/>
            <person name="Magnuson J."/>
            <person name="Mondo S."/>
            <person name="Nolan M."/>
            <person name="Ohm R."/>
            <person name="Pangilinan J."/>
            <person name="Park H.-J."/>
            <person name="Ramirez L."/>
            <person name="Alfaro M."/>
            <person name="Sun H."/>
            <person name="Tritt A."/>
            <person name="Yoshinaga Y."/>
            <person name="Zwiers L.-H."/>
            <person name="Turgeon B."/>
            <person name="Goodwin S."/>
            <person name="Spatafora J."/>
            <person name="Crous P."/>
            <person name="Grigoriev I."/>
        </authorList>
    </citation>
    <scope>NUCLEOTIDE SEQUENCE</scope>
    <source>
        <strain evidence="2">CBS 690.94</strain>
    </source>
</reference>
<feature type="compositionally biased region" description="Low complexity" evidence="1">
    <location>
        <begin position="210"/>
        <end position="223"/>
    </location>
</feature>
<dbReference type="EMBL" id="MU001509">
    <property type="protein sequence ID" value="KAF2439522.1"/>
    <property type="molecule type" value="Genomic_DNA"/>
</dbReference>
<sequence>MPHRSVTAGSRRCGLGGAFRLNTSVTRRAVPSPGGSRVTKSSTGVQNLSSSPSMLYTIRKQNLFSFFAACCLNDFGRLACKKLGKWQREVANGKRAPSNSEEVQWLRDFCRAMGTARKPGDPSTDDRRLESYRPRRDDSRLGGRAQNSRRDERSTEDRSRGADRSRRKPADRSRSPLRRESLRYRSRERRRSPSAIYRGLDRRDRSPLNSYRPRGGRRSPSSYRSRERRRSPLNSYRPEAPRGRPSYDSMHEHKTDSPLRSRRDERGTTMAQPSHSKGASFQAPQDPNQAVGTKRKHTTTSSRQIEPQKRASTSGATNEEPQSIMSLAAVTVGTHTPHGSTDAEVMSSQVHPQVTSETQPSSIPPRPEILSIDSQVHVKANSLQYKSIDNKQFSVPPLPPADDASS</sequence>
<comment type="caution">
    <text evidence="2">The sequence shown here is derived from an EMBL/GenBank/DDBJ whole genome shotgun (WGS) entry which is preliminary data.</text>
</comment>
<evidence type="ECO:0000256" key="1">
    <source>
        <dbReference type="SAM" id="MobiDB-lite"/>
    </source>
</evidence>
<gene>
    <name evidence="2" type="ORF">P171DRAFT_448337</name>
</gene>
<feature type="region of interest" description="Disordered" evidence="1">
    <location>
        <begin position="334"/>
        <end position="368"/>
    </location>
</feature>
<feature type="compositionally biased region" description="Polar residues" evidence="1">
    <location>
        <begin position="346"/>
        <end position="361"/>
    </location>
</feature>
<proteinExistence type="predicted"/>
<feature type="compositionally biased region" description="Basic and acidic residues" evidence="1">
    <location>
        <begin position="249"/>
        <end position="267"/>
    </location>
</feature>
<feature type="compositionally biased region" description="Basic and acidic residues" evidence="1">
    <location>
        <begin position="148"/>
        <end position="185"/>
    </location>
</feature>
<name>A0A9P4U7Z7_9PLEO</name>
<feature type="region of interest" description="Disordered" evidence="1">
    <location>
        <begin position="114"/>
        <end position="322"/>
    </location>
</feature>
<protein>
    <submittedName>
        <fullName evidence="2">Uncharacterized protein</fullName>
    </submittedName>
</protein>
<feature type="compositionally biased region" description="Basic and acidic residues" evidence="1">
    <location>
        <begin position="118"/>
        <end position="141"/>
    </location>
</feature>
<evidence type="ECO:0000313" key="2">
    <source>
        <dbReference type="EMBL" id="KAF2439522.1"/>
    </source>
</evidence>